<gene>
    <name evidence="11" type="primary">holA</name>
    <name evidence="11" type="ORF">ACFQ4P_10920</name>
</gene>
<feature type="domain" description="DNA polymerase III delta subunit-like C-terminal" evidence="10">
    <location>
        <begin position="217"/>
        <end position="336"/>
    </location>
</feature>
<dbReference type="EMBL" id="JBHTOC010000016">
    <property type="protein sequence ID" value="MFD1430750.1"/>
    <property type="molecule type" value="Genomic_DNA"/>
</dbReference>
<feature type="domain" description="DNA polymerase III delta N-terminal" evidence="9">
    <location>
        <begin position="20"/>
        <end position="144"/>
    </location>
</feature>
<keyword evidence="4 11" id="KW-0548">Nucleotidyltransferase</keyword>
<evidence type="ECO:0000313" key="11">
    <source>
        <dbReference type="EMBL" id="MFD1430750.1"/>
    </source>
</evidence>
<dbReference type="NCBIfam" id="TIGR01128">
    <property type="entry name" value="holA"/>
    <property type="match status" value="1"/>
</dbReference>
<evidence type="ECO:0000256" key="8">
    <source>
        <dbReference type="ARBA" id="ARBA00049244"/>
    </source>
</evidence>
<dbReference type="InterPro" id="IPR048466">
    <property type="entry name" value="DNA_pol3_delta-like_C"/>
</dbReference>
<dbReference type="Gene3D" id="1.20.272.10">
    <property type="match status" value="1"/>
</dbReference>
<evidence type="ECO:0000256" key="1">
    <source>
        <dbReference type="ARBA" id="ARBA00012417"/>
    </source>
</evidence>
<evidence type="ECO:0000256" key="7">
    <source>
        <dbReference type="ARBA" id="ARBA00034754"/>
    </source>
</evidence>
<evidence type="ECO:0000256" key="5">
    <source>
        <dbReference type="ARBA" id="ARBA00022705"/>
    </source>
</evidence>
<evidence type="ECO:0000256" key="6">
    <source>
        <dbReference type="ARBA" id="ARBA00022932"/>
    </source>
</evidence>
<dbReference type="Pfam" id="PF21694">
    <property type="entry name" value="DNA_pol3_delta_C"/>
    <property type="match status" value="1"/>
</dbReference>
<evidence type="ECO:0000256" key="4">
    <source>
        <dbReference type="ARBA" id="ARBA00022695"/>
    </source>
</evidence>
<dbReference type="RefSeq" id="WP_203627747.1">
    <property type="nucleotide sequence ID" value="NZ_BOLQ01000015.1"/>
</dbReference>
<keyword evidence="12" id="KW-1185">Reference proteome</keyword>
<evidence type="ECO:0000259" key="10">
    <source>
        <dbReference type="Pfam" id="PF21694"/>
    </source>
</evidence>
<dbReference type="InterPro" id="IPR027417">
    <property type="entry name" value="P-loop_NTPase"/>
</dbReference>
<comment type="similarity">
    <text evidence="7">Belongs to the DNA polymerase HolA subunit family.</text>
</comment>
<evidence type="ECO:0000259" key="9">
    <source>
        <dbReference type="Pfam" id="PF06144"/>
    </source>
</evidence>
<dbReference type="Pfam" id="PF06144">
    <property type="entry name" value="DNA_pol3_delta"/>
    <property type="match status" value="1"/>
</dbReference>
<dbReference type="SUPFAM" id="SSF52540">
    <property type="entry name" value="P-loop containing nucleoside triphosphate hydrolases"/>
    <property type="match status" value="1"/>
</dbReference>
<dbReference type="InterPro" id="IPR008921">
    <property type="entry name" value="DNA_pol3_clamp-load_cplx_C"/>
</dbReference>
<dbReference type="SUPFAM" id="SSF48019">
    <property type="entry name" value="post-AAA+ oligomerization domain-like"/>
    <property type="match status" value="1"/>
</dbReference>
<comment type="caution">
    <text evidence="11">The sequence shown here is derived from an EMBL/GenBank/DDBJ whole genome shotgun (WGS) entry which is preliminary data.</text>
</comment>
<comment type="catalytic activity">
    <reaction evidence="8">
        <text>DNA(n) + a 2'-deoxyribonucleoside 5'-triphosphate = DNA(n+1) + diphosphate</text>
        <dbReference type="Rhea" id="RHEA:22508"/>
        <dbReference type="Rhea" id="RHEA-COMP:17339"/>
        <dbReference type="Rhea" id="RHEA-COMP:17340"/>
        <dbReference type="ChEBI" id="CHEBI:33019"/>
        <dbReference type="ChEBI" id="CHEBI:61560"/>
        <dbReference type="ChEBI" id="CHEBI:173112"/>
        <dbReference type="EC" id="2.7.7.7"/>
    </reaction>
</comment>
<organism evidence="11 12">
    <name type="scientific">Lacticaseibacillus mingshuiensis</name>
    <dbReference type="NCBI Taxonomy" id="2799574"/>
    <lineage>
        <taxon>Bacteria</taxon>
        <taxon>Bacillati</taxon>
        <taxon>Bacillota</taxon>
        <taxon>Bacilli</taxon>
        <taxon>Lactobacillales</taxon>
        <taxon>Lactobacillaceae</taxon>
        <taxon>Lacticaseibacillus</taxon>
    </lineage>
</organism>
<keyword evidence="5" id="KW-0235">DNA replication</keyword>
<keyword evidence="6" id="KW-0239">DNA-directed DNA polymerase</keyword>
<name>A0ABW4CIM6_9LACO</name>
<proteinExistence type="inferred from homology"/>
<evidence type="ECO:0000256" key="3">
    <source>
        <dbReference type="ARBA" id="ARBA00022679"/>
    </source>
</evidence>
<dbReference type="PANTHER" id="PTHR34388">
    <property type="entry name" value="DNA POLYMERASE III SUBUNIT DELTA"/>
    <property type="match status" value="1"/>
</dbReference>
<dbReference type="Proteomes" id="UP001597196">
    <property type="component" value="Unassembled WGS sequence"/>
</dbReference>
<protein>
    <recommendedName>
        <fullName evidence="2">DNA polymerase III subunit delta</fullName>
        <ecNumber evidence="1">2.7.7.7</ecNumber>
    </recommendedName>
</protein>
<keyword evidence="3 11" id="KW-0808">Transferase</keyword>
<dbReference type="Gene3D" id="3.40.50.300">
    <property type="entry name" value="P-loop containing nucleotide triphosphate hydrolases"/>
    <property type="match status" value="1"/>
</dbReference>
<sequence>MRVADLTKQLKTGKVPPLVLLLGEETALQQEALAALAALIPEDQQTMNMARYDMRQTPVGVALDDATSQPFFGDLREVVITQPYFLTGETGAGKIDHDLAGLERYFKDPAPSTVMVIVAPYPKLDRRKKLTTALVKNSVTVDAQLMKSGEATAAINRELKKQGLALTRDGMAAFTQRTNANYSVMMHELPKLELYAQNGGALDEQAVSALVPRQLTDRVFDMVNAVVRRRADVALAIYRDLLLQKEEPIKLNSLLLSQFRLLLQVQILMRKGYDQGGIAAALKAAPFRIEMAMRESRGVEDAALRAAYLGLVDTEAAMKTGRIDKELAFELFVLKYCGQHRS</sequence>
<dbReference type="GO" id="GO:0003887">
    <property type="term" value="F:DNA-directed DNA polymerase activity"/>
    <property type="evidence" value="ECO:0007669"/>
    <property type="project" value="UniProtKB-EC"/>
</dbReference>
<evidence type="ECO:0000256" key="2">
    <source>
        <dbReference type="ARBA" id="ARBA00017703"/>
    </source>
</evidence>
<accession>A0ABW4CIM6</accession>
<dbReference type="Gene3D" id="1.10.8.60">
    <property type="match status" value="1"/>
</dbReference>
<dbReference type="EC" id="2.7.7.7" evidence="1"/>
<reference evidence="12" key="1">
    <citation type="journal article" date="2019" name="Int. J. Syst. Evol. Microbiol.">
        <title>The Global Catalogue of Microorganisms (GCM) 10K type strain sequencing project: providing services to taxonomists for standard genome sequencing and annotation.</title>
        <authorList>
            <consortium name="The Broad Institute Genomics Platform"/>
            <consortium name="The Broad Institute Genome Sequencing Center for Infectious Disease"/>
            <person name="Wu L."/>
            <person name="Ma J."/>
        </authorList>
    </citation>
    <scope>NUCLEOTIDE SEQUENCE [LARGE SCALE GENOMIC DNA]</scope>
    <source>
        <strain evidence="12">CCM 8980</strain>
    </source>
</reference>
<dbReference type="InterPro" id="IPR010372">
    <property type="entry name" value="DNA_pol3_delta_N"/>
</dbReference>
<dbReference type="InterPro" id="IPR005790">
    <property type="entry name" value="DNA_polIII_delta"/>
</dbReference>
<dbReference type="PANTHER" id="PTHR34388:SF1">
    <property type="entry name" value="DNA POLYMERASE III SUBUNIT DELTA"/>
    <property type="match status" value="1"/>
</dbReference>
<evidence type="ECO:0000313" key="12">
    <source>
        <dbReference type="Proteomes" id="UP001597196"/>
    </source>
</evidence>